<dbReference type="EMBL" id="JADKNH010000015">
    <property type="protein sequence ID" value="MBF4695404.1"/>
    <property type="molecule type" value="Genomic_DNA"/>
</dbReference>
<proteinExistence type="predicted"/>
<dbReference type="Proteomes" id="UP000614200">
    <property type="component" value="Unassembled WGS sequence"/>
</dbReference>
<feature type="domain" description="Nudix hydrolase" evidence="2">
    <location>
        <begin position="2"/>
        <end position="133"/>
    </location>
</feature>
<sequence>MKKVFSAGGVVFLKNSILMLQKINGDWVLPKGKIEENETREETAMREVREEASIKTQIICPIGETSYRFKNYWSNNHVIEKNVVWYLMKALNSTPHPQREEGFIDSKFIHVNNVVQLAKYDDERDILTKALEIIQSMEGA</sequence>
<keyword evidence="1 3" id="KW-0378">Hydrolase</keyword>
<dbReference type="PANTHER" id="PTHR21340:SF0">
    <property type="entry name" value="BIS(5'-NUCLEOSYL)-TETRAPHOSPHATASE [ASYMMETRICAL]"/>
    <property type="match status" value="1"/>
</dbReference>
<evidence type="ECO:0000313" key="3">
    <source>
        <dbReference type="EMBL" id="MBF4695404.1"/>
    </source>
</evidence>
<dbReference type="PANTHER" id="PTHR21340">
    <property type="entry name" value="DIADENOSINE 5,5-P1,P4-TETRAPHOSPHATE PYROPHOSPHOHYDROLASE MUTT"/>
    <property type="match status" value="1"/>
</dbReference>
<dbReference type="SUPFAM" id="SSF55811">
    <property type="entry name" value="Nudix"/>
    <property type="match status" value="1"/>
</dbReference>
<dbReference type="Gene3D" id="3.90.79.10">
    <property type="entry name" value="Nucleoside Triphosphate Pyrophosphohydrolase"/>
    <property type="match status" value="1"/>
</dbReference>
<comment type="caution">
    <text evidence="3">The sequence shown here is derived from an EMBL/GenBank/DDBJ whole genome shotgun (WGS) entry which is preliminary data.</text>
</comment>
<dbReference type="PRINTS" id="PR00502">
    <property type="entry name" value="NUDIXFAMILY"/>
</dbReference>
<dbReference type="CDD" id="cd03673">
    <property type="entry name" value="NUDIX_Ap6A_hydrolase"/>
    <property type="match status" value="1"/>
</dbReference>
<protein>
    <submittedName>
        <fullName evidence="3">NUDIX hydrolase</fullName>
    </submittedName>
</protein>
<reference evidence="3 4" key="1">
    <citation type="submission" date="2020-11" db="EMBL/GenBank/DDBJ databases">
        <title>Fusibacter basophilias sp. nov.</title>
        <authorList>
            <person name="Qiu D."/>
        </authorList>
    </citation>
    <scope>NUCLEOTIDE SEQUENCE [LARGE SCALE GENOMIC DNA]</scope>
    <source>
        <strain evidence="3 4">Q10-2</strain>
    </source>
</reference>
<evidence type="ECO:0000256" key="1">
    <source>
        <dbReference type="ARBA" id="ARBA00022801"/>
    </source>
</evidence>
<dbReference type="Pfam" id="PF00293">
    <property type="entry name" value="NUDIX"/>
    <property type="match status" value="1"/>
</dbReference>
<dbReference type="PROSITE" id="PS51462">
    <property type="entry name" value="NUDIX"/>
    <property type="match status" value="1"/>
</dbReference>
<dbReference type="InterPro" id="IPR051325">
    <property type="entry name" value="Nudix_hydrolase_domain"/>
</dbReference>
<evidence type="ECO:0000313" key="4">
    <source>
        <dbReference type="Proteomes" id="UP000614200"/>
    </source>
</evidence>
<dbReference type="InterPro" id="IPR020476">
    <property type="entry name" value="Nudix_hydrolase"/>
</dbReference>
<dbReference type="InterPro" id="IPR015797">
    <property type="entry name" value="NUDIX_hydrolase-like_dom_sf"/>
</dbReference>
<accession>A0ABS0A0I9</accession>
<keyword evidence="4" id="KW-1185">Reference proteome</keyword>
<gene>
    <name evidence="3" type="ORF">ISU02_20100</name>
</gene>
<dbReference type="InterPro" id="IPR000086">
    <property type="entry name" value="NUDIX_hydrolase_dom"/>
</dbReference>
<name>A0ABS0A0I9_9FIRM</name>
<evidence type="ECO:0000259" key="2">
    <source>
        <dbReference type="PROSITE" id="PS51462"/>
    </source>
</evidence>
<organism evidence="3 4">
    <name type="scientific">Fusibacter ferrireducens</name>
    <dbReference type="NCBI Taxonomy" id="2785058"/>
    <lineage>
        <taxon>Bacteria</taxon>
        <taxon>Bacillati</taxon>
        <taxon>Bacillota</taxon>
        <taxon>Clostridia</taxon>
        <taxon>Eubacteriales</taxon>
        <taxon>Eubacteriales Family XII. Incertae Sedis</taxon>
        <taxon>Fusibacter</taxon>
    </lineage>
</organism>
<dbReference type="GO" id="GO:0016787">
    <property type="term" value="F:hydrolase activity"/>
    <property type="evidence" value="ECO:0007669"/>
    <property type="project" value="UniProtKB-KW"/>
</dbReference>